<organism evidence="4 5">
    <name type="scientific">Penaeus vannamei</name>
    <name type="common">Whiteleg shrimp</name>
    <name type="synonym">Litopenaeus vannamei</name>
    <dbReference type="NCBI Taxonomy" id="6689"/>
    <lineage>
        <taxon>Eukaryota</taxon>
        <taxon>Metazoa</taxon>
        <taxon>Ecdysozoa</taxon>
        <taxon>Arthropoda</taxon>
        <taxon>Crustacea</taxon>
        <taxon>Multicrustacea</taxon>
        <taxon>Malacostraca</taxon>
        <taxon>Eumalacostraca</taxon>
        <taxon>Eucarida</taxon>
        <taxon>Decapoda</taxon>
        <taxon>Dendrobranchiata</taxon>
        <taxon>Penaeoidea</taxon>
        <taxon>Penaeidae</taxon>
        <taxon>Penaeus</taxon>
    </lineage>
</organism>
<dbReference type="OrthoDB" id="6358748at2759"/>
<feature type="compositionally biased region" description="Basic and acidic residues" evidence="2">
    <location>
        <begin position="54"/>
        <end position="65"/>
    </location>
</feature>
<dbReference type="Gene3D" id="2.30.29.30">
    <property type="entry name" value="Pleckstrin-homology domain (PH domain)/Phosphotyrosine-binding domain (PTB)"/>
    <property type="match status" value="1"/>
</dbReference>
<keyword evidence="5" id="KW-1185">Reference proteome</keyword>
<dbReference type="Gene3D" id="1.20.900.10">
    <property type="entry name" value="Dbl homology (DH) domain"/>
    <property type="match status" value="1"/>
</dbReference>
<dbReference type="PANTHER" id="PTHR22826">
    <property type="entry name" value="RHO GUANINE EXCHANGE FACTOR-RELATED"/>
    <property type="match status" value="1"/>
</dbReference>
<evidence type="ECO:0000256" key="1">
    <source>
        <dbReference type="ARBA" id="ARBA00022658"/>
    </source>
</evidence>
<dbReference type="GO" id="GO:0005886">
    <property type="term" value="C:plasma membrane"/>
    <property type="evidence" value="ECO:0007669"/>
    <property type="project" value="TreeGrafter"/>
</dbReference>
<dbReference type="GO" id="GO:0005085">
    <property type="term" value="F:guanyl-nucleotide exchange factor activity"/>
    <property type="evidence" value="ECO:0007669"/>
    <property type="project" value="UniProtKB-KW"/>
</dbReference>
<gene>
    <name evidence="4" type="ORF">C7M84_016562</name>
</gene>
<accession>A0A423SMR7</accession>
<dbReference type="Proteomes" id="UP000283509">
    <property type="component" value="Unassembled WGS sequence"/>
</dbReference>
<sequence>MEQCLGGGGENSPSEGRPPLRPREPHDSPSHQVVRAPPAGAPPTHDSSPLILIHKAEGSLEELKVARSAMRPRVDSTSSASSCSSDASSDSSSSSTTASPSSCSSTSASDDYDSQDDFEDDEEVDQEDGESVACDDPVCTRATAWVWVPGGKGRGRIPNVGLGKDLTDASVCEVIRLNSSGRNSGYSNFDFAFLVQSNDEYSRLLRGLLDVQNKMKELTPQHIRQHFDVAFKQVELLQQFQLELNEAVRASQGNLEALAEVFQNDQFSSYKTYILMMPRVQKKLNHYSSYFQEHFPSFRKNLMTPSLRVHFYALVLKSLKSRGSRSERESLQRAIDYLNLVNRKANTEMTVASVMECPVDLRLSGDLLLVDEFYYVAGPLAKKKYTLVLFEHILLFTLSSITCFRLMTYCRPGQMESIESGSENELNLYVKPTNKQQVIRHVFRPRNASARSVWEEKLQNFVPSYKSSSRKSLSVTPRTADLLPLSLTSEYPQLQAALAMAPRNTQSGSPGPLETFNEEALQNLVVREENYVRQLSQITQENRELPRFILSILTRVLSLHNRNILPKFKKACQQSLPKVLLCFEDIMVHLAIYSEYFAASVQVAHLPDSAEQPDPVTAPIRHFVFYLSWLSERGRQAEAIVAGLHTVVADARARILSEAIVNSRVDFFRSGKVLRCDTLRVATPHKGIRDGLYRALLFKKLIILTRVRAPFYEYVCDIRLDEVNLGPLKGSHPTDFRLEVRRGGGRGPQVFEFRARTQEVRDTWLAHLRKEFHGQAEAIKRQSSFSHL</sequence>
<evidence type="ECO:0000313" key="4">
    <source>
        <dbReference type="EMBL" id="ROT65483.1"/>
    </source>
</evidence>
<keyword evidence="1" id="KW-0344">Guanine-nucleotide releasing factor</keyword>
<dbReference type="Pfam" id="PF22697">
    <property type="entry name" value="SOS1_NGEF_PH"/>
    <property type="match status" value="1"/>
</dbReference>
<dbReference type="PANTHER" id="PTHR22826:SF117">
    <property type="entry name" value="PLECKSTRIN HOMOLOGY DOMAIN-CONTAINING FAMILY G MEMBER 4B-RELATED"/>
    <property type="match status" value="1"/>
</dbReference>
<feature type="compositionally biased region" description="Gly residues" evidence="2">
    <location>
        <begin position="1"/>
        <end position="10"/>
    </location>
</feature>
<protein>
    <submittedName>
        <fullName evidence="4">Putative pleckstrin-likey domain-containing family G member 4B</fullName>
    </submittedName>
</protein>
<dbReference type="InterPro" id="IPR011993">
    <property type="entry name" value="PH-like_dom_sf"/>
</dbReference>
<feature type="region of interest" description="Disordered" evidence="2">
    <location>
        <begin position="1"/>
        <end position="133"/>
    </location>
</feature>
<name>A0A423SMR7_PENVA</name>
<feature type="domain" description="SOS1/NGEF-like PH" evidence="3">
    <location>
        <begin position="670"/>
        <end position="770"/>
    </location>
</feature>
<comment type="caution">
    <text evidence="4">The sequence shown here is derived from an EMBL/GenBank/DDBJ whole genome shotgun (WGS) entry which is preliminary data.</text>
</comment>
<dbReference type="InterPro" id="IPR051336">
    <property type="entry name" value="RhoGEF_Guanine_NuclExch_SF"/>
</dbReference>
<evidence type="ECO:0000313" key="5">
    <source>
        <dbReference type="Proteomes" id="UP000283509"/>
    </source>
</evidence>
<dbReference type="GO" id="GO:0007411">
    <property type="term" value="P:axon guidance"/>
    <property type="evidence" value="ECO:0007669"/>
    <property type="project" value="TreeGrafter"/>
</dbReference>
<dbReference type="GO" id="GO:0005737">
    <property type="term" value="C:cytoplasm"/>
    <property type="evidence" value="ECO:0007669"/>
    <property type="project" value="TreeGrafter"/>
</dbReference>
<dbReference type="InterPro" id="IPR035899">
    <property type="entry name" value="DBL_dom_sf"/>
</dbReference>
<dbReference type="SUPFAM" id="SSF48065">
    <property type="entry name" value="DBL homology domain (DH-domain)"/>
    <property type="match status" value="2"/>
</dbReference>
<reference evidence="4 5" key="2">
    <citation type="submission" date="2019-01" db="EMBL/GenBank/DDBJ databases">
        <title>The decoding of complex shrimp genome reveals the adaptation for benthos swimmer, frequently molting mechanism and breeding impact on genome.</title>
        <authorList>
            <person name="Sun Y."/>
            <person name="Gao Y."/>
            <person name="Yu Y."/>
        </authorList>
    </citation>
    <scope>NUCLEOTIDE SEQUENCE [LARGE SCALE GENOMIC DNA]</scope>
    <source>
        <tissue evidence="4">Muscle</tissue>
    </source>
</reference>
<feature type="compositionally biased region" description="Acidic residues" evidence="2">
    <location>
        <begin position="110"/>
        <end position="130"/>
    </location>
</feature>
<dbReference type="SUPFAM" id="SSF50729">
    <property type="entry name" value="PH domain-like"/>
    <property type="match status" value="1"/>
</dbReference>
<dbReference type="AlphaFoldDB" id="A0A423SMR7"/>
<reference evidence="4 5" key="1">
    <citation type="submission" date="2018-04" db="EMBL/GenBank/DDBJ databases">
        <authorList>
            <person name="Zhang X."/>
            <person name="Yuan J."/>
            <person name="Li F."/>
            <person name="Xiang J."/>
        </authorList>
    </citation>
    <scope>NUCLEOTIDE SEQUENCE [LARGE SCALE GENOMIC DNA]</scope>
    <source>
        <tissue evidence="4">Muscle</tissue>
    </source>
</reference>
<feature type="compositionally biased region" description="Low complexity" evidence="2">
    <location>
        <begin position="75"/>
        <end position="109"/>
    </location>
</feature>
<proteinExistence type="predicted"/>
<dbReference type="EMBL" id="QCYY01003082">
    <property type="protein sequence ID" value="ROT65483.1"/>
    <property type="molecule type" value="Genomic_DNA"/>
</dbReference>
<evidence type="ECO:0000259" key="3">
    <source>
        <dbReference type="Pfam" id="PF22697"/>
    </source>
</evidence>
<dbReference type="GO" id="GO:0019898">
    <property type="term" value="C:extrinsic component of membrane"/>
    <property type="evidence" value="ECO:0007669"/>
    <property type="project" value="TreeGrafter"/>
</dbReference>
<dbReference type="InterPro" id="IPR055251">
    <property type="entry name" value="SOS1_NGEF_PH"/>
</dbReference>
<evidence type="ECO:0000256" key="2">
    <source>
        <dbReference type="SAM" id="MobiDB-lite"/>
    </source>
</evidence>